<keyword evidence="12" id="KW-1185">Reference proteome</keyword>
<evidence type="ECO:0000313" key="12">
    <source>
        <dbReference type="Proteomes" id="UP000257143"/>
    </source>
</evidence>
<dbReference type="Pfam" id="PF02224">
    <property type="entry name" value="Cytidylate_kin"/>
    <property type="match status" value="1"/>
</dbReference>
<keyword evidence="2 9" id="KW-0963">Cytoplasm</keyword>
<evidence type="ECO:0000313" key="11">
    <source>
        <dbReference type="EMBL" id="RDW19336.1"/>
    </source>
</evidence>
<comment type="catalytic activity">
    <reaction evidence="7 9">
        <text>dCMP + ATP = dCDP + ADP</text>
        <dbReference type="Rhea" id="RHEA:25094"/>
        <dbReference type="ChEBI" id="CHEBI:30616"/>
        <dbReference type="ChEBI" id="CHEBI:57566"/>
        <dbReference type="ChEBI" id="CHEBI:58593"/>
        <dbReference type="ChEBI" id="CHEBI:456216"/>
        <dbReference type="EC" id="2.7.4.25"/>
    </reaction>
</comment>
<dbReference type="InterPro" id="IPR011994">
    <property type="entry name" value="Cytidylate_kinase_dom"/>
</dbReference>
<dbReference type="InterPro" id="IPR003136">
    <property type="entry name" value="Cytidylate_kin"/>
</dbReference>
<dbReference type="Gene3D" id="3.40.50.300">
    <property type="entry name" value="P-loop containing nucleotide triphosphate hydrolases"/>
    <property type="match status" value="1"/>
</dbReference>
<organism evidence="11 12">
    <name type="scientific">Oceanobacillus arenosus</name>
    <dbReference type="NCBI Taxonomy" id="1229153"/>
    <lineage>
        <taxon>Bacteria</taxon>
        <taxon>Bacillati</taxon>
        <taxon>Bacillota</taxon>
        <taxon>Bacilli</taxon>
        <taxon>Bacillales</taxon>
        <taxon>Bacillaceae</taxon>
        <taxon>Oceanobacillus</taxon>
    </lineage>
</organism>
<dbReference type="FunFam" id="3.40.50.300:FF:000484">
    <property type="entry name" value="Cytidylate kinase"/>
    <property type="match status" value="1"/>
</dbReference>
<dbReference type="GO" id="GO:0006220">
    <property type="term" value="P:pyrimidine nucleotide metabolic process"/>
    <property type="evidence" value="ECO:0007669"/>
    <property type="project" value="UniProtKB-UniRule"/>
</dbReference>
<evidence type="ECO:0000256" key="4">
    <source>
        <dbReference type="ARBA" id="ARBA00022741"/>
    </source>
</evidence>
<dbReference type="AlphaFoldDB" id="A0A3D8PT91"/>
<dbReference type="CDD" id="cd02020">
    <property type="entry name" value="CMPK"/>
    <property type="match status" value="1"/>
</dbReference>
<dbReference type="NCBIfam" id="TIGR00017">
    <property type="entry name" value="cmk"/>
    <property type="match status" value="1"/>
</dbReference>
<accession>A0A3D8PT91</accession>
<protein>
    <recommendedName>
        <fullName evidence="9">Cytidylate kinase</fullName>
        <shortName evidence="9">CK</shortName>
        <ecNumber evidence="9">2.7.4.25</ecNumber>
    </recommendedName>
    <alternativeName>
        <fullName evidence="9">Cytidine monophosphate kinase</fullName>
        <shortName evidence="9">CMP kinase</shortName>
    </alternativeName>
</protein>
<dbReference type="EC" id="2.7.4.25" evidence="9"/>
<dbReference type="InterPro" id="IPR027417">
    <property type="entry name" value="P-loop_NTPase"/>
</dbReference>
<comment type="subcellular location">
    <subcellularLocation>
        <location evidence="9">Cytoplasm</location>
    </subcellularLocation>
</comment>
<dbReference type="PANTHER" id="PTHR21299">
    <property type="entry name" value="CYTIDYLATE KINASE/PANTOATE-BETA-ALANINE LIGASE"/>
    <property type="match status" value="1"/>
</dbReference>
<gene>
    <name evidence="9" type="primary">cmk</name>
    <name evidence="11" type="ORF">CWR48_08530</name>
</gene>
<comment type="catalytic activity">
    <reaction evidence="8 9">
        <text>CMP + ATP = CDP + ADP</text>
        <dbReference type="Rhea" id="RHEA:11600"/>
        <dbReference type="ChEBI" id="CHEBI:30616"/>
        <dbReference type="ChEBI" id="CHEBI:58069"/>
        <dbReference type="ChEBI" id="CHEBI:60377"/>
        <dbReference type="ChEBI" id="CHEBI:456216"/>
        <dbReference type="EC" id="2.7.4.25"/>
    </reaction>
</comment>
<keyword evidence="6 9" id="KW-0067">ATP-binding</keyword>
<dbReference type="HAMAP" id="MF_00238">
    <property type="entry name" value="Cytidyl_kinase_type1"/>
    <property type="match status" value="1"/>
</dbReference>
<dbReference type="OrthoDB" id="9807434at2"/>
<evidence type="ECO:0000256" key="2">
    <source>
        <dbReference type="ARBA" id="ARBA00022490"/>
    </source>
</evidence>
<evidence type="ECO:0000256" key="8">
    <source>
        <dbReference type="ARBA" id="ARBA00048478"/>
    </source>
</evidence>
<dbReference type="GO" id="GO:0036431">
    <property type="term" value="F:dCMP kinase activity"/>
    <property type="evidence" value="ECO:0007669"/>
    <property type="project" value="InterPro"/>
</dbReference>
<dbReference type="Proteomes" id="UP000257143">
    <property type="component" value="Unassembled WGS sequence"/>
</dbReference>
<dbReference type="GO" id="GO:0005524">
    <property type="term" value="F:ATP binding"/>
    <property type="evidence" value="ECO:0007669"/>
    <property type="project" value="UniProtKB-UniRule"/>
</dbReference>
<dbReference type="SUPFAM" id="SSF52540">
    <property type="entry name" value="P-loop containing nucleoside triphosphate hydrolases"/>
    <property type="match status" value="1"/>
</dbReference>
<reference evidence="12" key="1">
    <citation type="submission" date="2017-11" db="EMBL/GenBank/DDBJ databases">
        <authorList>
            <person name="Zhu W."/>
        </authorList>
    </citation>
    <scope>NUCLEOTIDE SEQUENCE [LARGE SCALE GENOMIC DNA]</scope>
    <source>
        <strain evidence="12">CAU 1183</strain>
    </source>
</reference>
<comment type="similarity">
    <text evidence="1 9">Belongs to the cytidylate kinase family. Type 1 subfamily.</text>
</comment>
<sequence length="227" mass="25448">MESKKIAIAIDGPAAAGKSTVAKIVAEELSYIYIDTGAMYRALTLKALNHHIDLEDETALVELLLHTKIELQKNGKNQIVLLDEQDVTIDVRSQHVTNNVSYVAKLPAIREELVNRQQQLASHRGVVMDGRDIGTRVLPDAEVKIYLIATVEERAKRRYEENKRRGIPSSMEQLIKEIEERDRIDSERDASPLVKAENAIEVDTTAMSINEVAQFILDAASKLIVHE</sequence>
<evidence type="ECO:0000256" key="6">
    <source>
        <dbReference type="ARBA" id="ARBA00022840"/>
    </source>
</evidence>
<keyword evidence="5 9" id="KW-0418">Kinase</keyword>
<dbReference type="GO" id="GO:0015949">
    <property type="term" value="P:nucleobase-containing small molecule interconversion"/>
    <property type="evidence" value="ECO:0007669"/>
    <property type="project" value="TreeGrafter"/>
</dbReference>
<dbReference type="PANTHER" id="PTHR21299:SF2">
    <property type="entry name" value="CYTIDYLATE KINASE"/>
    <property type="match status" value="1"/>
</dbReference>
<keyword evidence="4 9" id="KW-0547">Nucleotide-binding</keyword>
<evidence type="ECO:0000256" key="9">
    <source>
        <dbReference type="HAMAP-Rule" id="MF_00238"/>
    </source>
</evidence>
<keyword evidence="3 9" id="KW-0808">Transferase</keyword>
<evidence type="ECO:0000259" key="10">
    <source>
        <dbReference type="Pfam" id="PF02224"/>
    </source>
</evidence>
<feature type="binding site" evidence="9">
    <location>
        <begin position="12"/>
        <end position="20"/>
    </location>
    <ligand>
        <name>ATP</name>
        <dbReference type="ChEBI" id="CHEBI:30616"/>
    </ligand>
</feature>
<evidence type="ECO:0000256" key="1">
    <source>
        <dbReference type="ARBA" id="ARBA00009427"/>
    </source>
</evidence>
<feature type="domain" description="Cytidylate kinase" evidence="10">
    <location>
        <begin position="8"/>
        <end position="220"/>
    </location>
</feature>
<proteinExistence type="inferred from homology"/>
<dbReference type="RefSeq" id="WP_115773068.1">
    <property type="nucleotide sequence ID" value="NZ_PIOC01000014.1"/>
</dbReference>
<dbReference type="GO" id="GO:0005829">
    <property type="term" value="C:cytosol"/>
    <property type="evidence" value="ECO:0007669"/>
    <property type="project" value="TreeGrafter"/>
</dbReference>
<evidence type="ECO:0000256" key="7">
    <source>
        <dbReference type="ARBA" id="ARBA00047615"/>
    </source>
</evidence>
<evidence type="ECO:0000256" key="5">
    <source>
        <dbReference type="ARBA" id="ARBA00022777"/>
    </source>
</evidence>
<evidence type="ECO:0000256" key="3">
    <source>
        <dbReference type="ARBA" id="ARBA00022679"/>
    </source>
</evidence>
<name>A0A3D8PT91_9BACI</name>
<comment type="caution">
    <text evidence="11">The sequence shown here is derived from an EMBL/GenBank/DDBJ whole genome shotgun (WGS) entry which is preliminary data.</text>
</comment>
<dbReference type="EMBL" id="PIOC01000014">
    <property type="protein sequence ID" value="RDW19336.1"/>
    <property type="molecule type" value="Genomic_DNA"/>
</dbReference>
<dbReference type="GO" id="GO:0036430">
    <property type="term" value="F:CMP kinase activity"/>
    <property type="evidence" value="ECO:0007669"/>
    <property type="project" value="RHEA"/>
</dbReference>